<feature type="domain" description="PLD phosphodiesterase" evidence="9">
    <location>
        <begin position="352"/>
        <end position="382"/>
    </location>
</feature>
<dbReference type="SUPFAM" id="SSF56024">
    <property type="entry name" value="Phospholipase D/nuclease"/>
    <property type="match status" value="2"/>
</dbReference>
<evidence type="ECO:0000256" key="5">
    <source>
        <dbReference type="ARBA" id="ARBA00022963"/>
    </source>
</evidence>
<dbReference type="Proteomes" id="UP001500280">
    <property type="component" value="Unassembled WGS sequence"/>
</dbReference>
<proteinExistence type="inferred from homology"/>
<dbReference type="PANTHER" id="PTHR43856">
    <property type="entry name" value="CARDIOLIPIN HYDROLASE"/>
    <property type="match status" value="1"/>
</dbReference>
<comment type="similarity">
    <text evidence="2">Belongs to the phospholipase D family.</text>
</comment>
<feature type="region of interest" description="Disordered" evidence="7">
    <location>
        <begin position="29"/>
        <end position="53"/>
    </location>
</feature>
<keyword evidence="4" id="KW-0378">Hydrolase</keyword>
<protein>
    <recommendedName>
        <fullName evidence="3">phospholipase D</fullName>
        <ecNumber evidence="3">3.1.4.4</ecNumber>
    </recommendedName>
</protein>
<evidence type="ECO:0000313" key="10">
    <source>
        <dbReference type="EMBL" id="GAA1716581.1"/>
    </source>
</evidence>
<dbReference type="EC" id="3.1.4.4" evidence="3"/>
<evidence type="ECO:0000313" key="11">
    <source>
        <dbReference type="Proteomes" id="UP001500280"/>
    </source>
</evidence>
<keyword evidence="5" id="KW-0442">Lipid degradation</keyword>
<dbReference type="Pfam" id="PF13091">
    <property type="entry name" value="PLDc_2"/>
    <property type="match status" value="2"/>
</dbReference>
<evidence type="ECO:0000256" key="6">
    <source>
        <dbReference type="ARBA" id="ARBA00023098"/>
    </source>
</evidence>
<evidence type="ECO:0000256" key="2">
    <source>
        <dbReference type="ARBA" id="ARBA00008664"/>
    </source>
</evidence>
<dbReference type="InterPro" id="IPR025202">
    <property type="entry name" value="PLD-like_dom"/>
</dbReference>
<keyword evidence="8" id="KW-0732">Signal</keyword>
<dbReference type="InterPro" id="IPR001736">
    <property type="entry name" value="PLipase_D/transphosphatidylase"/>
</dbReference>
<dbReference type="EMBL" id="BAAANF010000027">
    <property type="protein sequence ID" value="GAA1716581.1"/>
    <property type="molecule type" value="Genomic_DNA"/>
</dbReference>
<dbReference type="PROSITE" id="PS50035">
    <property type="entry name" value="PLD"/>
    <property type="match status" value="1"/>
</dbReference>
<evidence type="ECO:0000256" key="1">
    <source>
        <dbReference type="ARBA" id="ARBA00000798"/>
    </source>
</evidence>
<dbReference type="Gene3D" id="3.30.870.10">
    <property type="entry name" value="Endonuclease Chain A"/>
    <property type="match status" value="2"/>
</dbReference>
<comment type="catalytic activity">
    <reaction evidence="1">
        <text>a 1,2-diacyl-sn-glycero-3-phosphocholine + H2O = a 1,2-diacyl-sn-glycero-3-phosphate + choline + H(+)</text>
        <dbReference type="Rhea" id="RHEA:14445"/>
        <dbReference type="ChEBI" id="CHEBI:15354"/>
        <dbReference type="ChEBI" id="CHEBI:15377"/>
        <dbReference type="ChEBI" id="CHEBI:15378"/>
        <dbReference type="ChEBI" id="CHEBI:57643"/>
        <dbReference type="ChEBI" id="CHEBI:58608"/>
        <dbReference type="EC" id="3.1.4.4"/>
    </reaction>
</comment>
<name>A0ABP4V2X2_9ACTN</name>
<dbReference type="RefSeq" id="WP_344163822.1">
    <property type="nucleotide sequence ID" value="NZ_BAAANF010000027.1"/>
</dbReference>
<gene>
    <name evidence="10" type="ORF">GCM10009745_76370</name>
</gene>
<feature type="chain" id="PRO_5045588724" description="phospholipase D" evidence="8">
    <location>
        <begin position="28"/>
        <end position="437"/>
    </location>
</feature>
<evidence type="ECO:0000259" key="9">
    <source>
        <dbReference type="PROSITE" id="PS50035"/>
    </source>
</evidence>
<keyword evidence="11" id="KW-1185">Reference proteome</keyword>
<dbReference type="InterPro" id="IPR051406">
    <property type="entry name" value="PLD_domain"/>
</dbReference>
<dbReference type="PANTHER" id="PTHR43856:SF1">
    <property type="entry name" value="MITOCHONDRIAL CARDIOLIPIN HYDROLASE"/>
    <property type="match status" value="1"/>
</dbReference>
<feature type="signal peptide" evidence="8">
    <location>
        <begin position="1"/>
        <end position="27"/>
    </location>
</feature>
<reference evidence="11" key="1">
    <citation type="journal article" date="2019" name="Int. J. Syst. Evol. Microbiol.">
        <title>The Global Catalogue of Microorganisms (GCM) 10K type strain sequencing project: providing services to taxonomists for standard genome sequencing and annotation.</title>
        <authorList>
            <consortium name="The Broad Institute Genomics Platform"/>
            <consortium name="The Broad Institute Genome Sequencing Center for Infectious Disease"/>
            <person name="Wu L."/>
            <person name="Ma J."/>
        </authorList>
    </citation>
    <scope>NUCLEOTIDE SEQUENCE [LARGE SCALE GENOMIC DNA]</scope>
    <source>
        <strain evidence="11">JCM 14307</strain>
    </source>
</reference>
<organism evidence="10 11">
    <name type="scientific">Kribbella yunnanensis</name>
    <dbReference type="NCBI Taxonomy" id="190194"/>
    <lineage>
        <taxon>Bacteria</taxon>
        <taxon>Bacillati</taxon>
        <taxon>Actinomycetota</taxon>
        <taxon>Actinomycetes</taxon>
        <taxon>Propionibacteriales</taxon>
        <taxon>Kribbellaceae</taxon>
        <taxon>Kribbella</taxon>
    </lineage>
</organism>
<evidence type="ECO:0000256" key="7">
    <source>
        <dbReference type="SAM" id="MobiDB-lite"/>
    </source>
</evidence>
<accession>A0ABP4V2X2</accession>
<evidence type="ECO:0000256" key="4">
    <source>
        <dbReference type="ARBA" id="ARBA00022801"/>
    </source>
</evidence>
<evidence type="ECO:0000256" key="8">
    <source>
        <dbReference type="SAM" id="SignalP"/>
    </source>
</evidence>
<evidence type="ECO:0000256" key="3">
    <source>
        <dbReference type="ARBA" id="ARBA00012027"/>
    </source>
</evidence>
<sequence length="437" mass="48201">MKPSDLVKGLVVAATTYALAFGGGAQAAGTAQEKENKAPDKPTTFVDNDPNGSTSERYRIRDYLVNLIKGAELDSKITIASYRFDDYEVAKALIDKIKTKRVTVEVIVDAAHGDTTSYREVKKAADESRLSWIKYCPRGTPSDGNKATACIGDHIMHNKFYLFSKTGGKSNVVVQTSSNLSGPSGPNMWNTAFTAMGDDGKWLYDKYQEYFFDLNSERRRDDQYQHFIDDHGPVSNAKYKMYVSPRKESSSTVTFANILKNVKCDGNTSGGTDDGHRTIVRVAAAQIAKGGGAAVAAELWRLDNEGCYVDIVGSKISQAKDGPLRGGLLRAPTGKFHGPEVRDFSNNQCGTHEKNILIDGHYAGNPNQKVVFTGSHNLNRKSPWHNDDVILRITDADVHEKFKEHFFKVRAAAAVTWQTSKYETTDPDDLEFNCKAS</sequence>
<comment type="caution">
    <text evidence="10">The sequence shown here is derived from an EMBL/GenBank/DDBJ whole genome shotgun (WGS) entry which is preliminary data.</text>
</comment>
<keyword evidence="6" id="KW-0443">Lipid metabolism</keyword>